<keyword evidence="9" id="KW-1185">Reference proteome</keyword>
<evidence type="ECO:0000313" key="10">
    <source>
        <dbReference type="WBParaSite" id="SSLN_0001045601-mRNA-1"/>
    </source>
</evidence>
<keyword evidence="2" id="KW-0812">Transmembrane</keyword>
<evidence type="ECO:0000256" key="2">
    <source>
        <dbReference type="ARBA" id="ARBA00022692"/>
    </source>
</evidence>
<dbReference type="GO" id="GO:0004383">
    <property type="term" value="F:guanylate cyclase activity"/>
    <property type="evidence" value="ECO:0007669"/>
    <property type="project" value="TreeGrafter"/>
</dbReference>
<dbReference type="Proteomes" id="UP000275846">
    <property type="component" value="Unassembled WGS sequence"/>
</dbReference>
<evidence type="ECO:0000256" key="1">
    <source>
        <dbReference type="ARBA" id="ARBA00004370"/>
    </source>
</evidence>
<dbReference type="Gene3D" id="3.30.70.1230">
    <property type="entry name" value="Nucleotide cyclase"/>
    <property type="match status" value="1"/>
</dbReference>
<dbReference type="PANTHER" id="PTHR11920:SF335">
    <property type="entry name" value="GUANYLATE CYCLASE"/>
    <property type="match status" value="1"/>
</dbReference>
<dbReference type="InterPro" id="IPR050401">
    <property type="entry name" value="Cyclic_nucleotide_synthase"/>
</dbReference>
<dbReference type="GO" id="GO:0035556">
    <property type="term" value="P:intracellular signal transduction"/>
    <property type="evidence" value="ECO:0007669"/>
    <property type="project" value="InterPro"/>
</dbReference>
<evidence type="ECO:0000313" key="8">
    <source>
        <dbReference type="EMBL" id="VDL96465.1"/>
    </source>
</evidence>
<dbReference type="GO" id="GO:0001653">
    <property type="term" value="F:peptide receptor activity"/>
    <property type="evidence" value="ECO:0007669"/>
    <property type="project" value="TreeGrafter"/>
</dbReference>
<name>A0A183T0T2_SCHSO</name>
<gene>
    <name evidence="8" type="ORF">SSLN_LOCUS10080</name>
</gene>
<dbReference type="GO" id="GO:0005886">
    <property type="term" value="C:plasma membrane"/>
    <property type="evidence" value="ECO:0007669"/>
    <property type="project" value="TreeGrafter"/>
</dbReference>
<keyword evidence="3" id="KW-0547">Nucleotide-binding</keyword>
<dbReference type="SUPFAM" id="SSF55073">
    <property type="entry name" value="Nucleotide cyclase"/>
    <property type="match status" value="1"/>
</dbReference>
<keyword evidence="5" id="KW-0472">Membrane</keyword>
<evidence type="ECO:0000259" key="7">
    <source>
        <dbReference type="PROSITE" id="PS50125"/>
    </source>
</evidence>
<dbReference type="GO" id="GO:0000166">
    <property type="term" value="F:nucleotide binding"/>
    <property type="evidence" value="ECO:0007669"/>
    <property type="project" value="UniProtKB-KW"/>
</dbReference>
<dbReference type="AlphaFoldDB" id="A0A183T0T2"/>
<sequence length="106" mass="11571">MAGVVGLKMPRYCLFGETVSIANTLETNGGSKQTLNTYWLEDRCPEDASPRVELTQMLTAERLVLADCNLTRNRELDSDGFEGLLTARTSSAFSQSRRSSAGTSGF</sequence>
<keyword evidence="6" id="KW-0456">Lyase</keyword>
<dbReference type="PROSITE" id="PS50125">
    <property type="entry name" value="GUANYLATE_CYCLASE_2"/>
    <property type="match status" value="1"/>
</dbReference>
<evidence type="ECO:0000256" key="3">
    <source>
        <dbReference type="ARBA" id="ARBA00022741"/>
    </source>
</evidence>
<dbReference type="WBParaSite" id="SSLN_0001045601-mRNA-1">
    <property type="protein sequence ID" value="SSLN_0001045601-mRNA-1"/>
    <property type="gene ID" value="SSLN_0001045601"/>
</dbReference>
<dbReference type="OrthoDB" id="6135428at2759"/>
<dbReference type="InterPro" id="IPR001054">
    <property type="entry name" value="A/G_cyclase"/>
</dbReference>
<dbReference type="GO" id="GO:0007168">
    <property type="term" value="P:receptor guanylyl cyclase signaling pathway"/>
    <property type="evidence" value="ECO:0007669"/>
    <property type="project" value="TreeGrafter"/>
</dbReference>
<dbReference type="PANTHER" id="PTHR11920">
    <property type="entry name" value="GUANYLYL CYCLASE"/>
    <property type="match status" value="1"/>
</dbReference>
<reference evidence="8 9" key="2">
    <citation type="submission" date="2018-11" db="EMBL/GenBank/DDBJ databases">
        <authorList>
            <consortium name="Pathogen Informatics"/>
        </authorList>
    </citation>
    <scope>NUCLEOTIDE SEQUENCE [LARGE SCALE GENOMIC DNA]</scope>
    <source>
        <strain evidence="8 9">NST_G2</strain>
    </source>
</reference>
<dbReference type="Pfam" id="PF00211">
    <property type="entry name" value="Guanylate_cyc"/>
    <property type="match status" value="1"/>
</dbReference>
<keyword evidence="4" id="KW-1133">Transmembrane helix</keyword>
<evidence type="ECO:0000256" key="5">
    <source>
        <dbReference type="ARBA" id="ARBA00023136"/>
    </source>
</evidence>
<comment type="subcellular location">
    <subcellularLocation>
        <location evidence="1">Membrane</location>
    </subcellularLocation>
</comment>
<proteinExistence type="predicted"/>
<dbReference type="EMBL" id="UYSU01035635">
    <property type="protein sequence ID" value="VDL96465.1"/>
    <property type="molecule type" value="Genomic_DNA"/>
</dbReference>
<organism evidence="10">
    <name type="scientific">Schistocephalus solidus</name>
    <name type="common">Tapeworm</name>
    <dbReference type="NCBI Taxonomy" id="70667"/>
    <lineage>
        <taxon>Eukaryota</taxon>
        <taxon>Metazoa</taxon>
        <taxon>Spiralia</taxon>
        <taxon>Lophotrochozoa</taxon>
        <taxon>Platyhelminthes</taxon>
        <taxon>Cestoda</taxon>
        <taxon>Eucestoda</taxon>
        <taxon>Diphyllobothriidea</taxon>
        <taxon>Diphyllobothriidae</taxon>
        <taxon>Schistocephalus</taxon>
    </lineage>
</organism>
<accession>A0A183T0T2</accession>
<dbReference type="InterPro" id="IPR029787">
    <property type="entry name" value="Nucleotide_cyclase"/>
</dbReference>
<protein>
    <submittedName>
        <fullName evidence="10">Guanylate cyclase domain-containing protein</fullName>
    </submittedName>
</protein>
<evidence type="ECO:0000256" key="4">
    <source>
        <dbReference type="ARBA" id="ARBA00022989"/>
    </source>
</evidence>
<dbReference type="STRING" id="70667.A0A183T0T2"/>
<dbReference type="GO" id="GO:0004016">
    <property type="term" value="F:adenylate cyclase activity"/>
    <property type="evidence" value="ECO:0007669"/>
    <property type="project" value="TreeGrafter"/>
</dbReference>
<feature type="domain" description="Guanylate cyclase" evidence="7">
    <location>
        <begin position="1"/>
        <end position="26"/>
    </location>
</feature>
<evidence type="ECO:0000256" key="6">
    <source>
        <dbReference type="ARBA" id="ARBA00023239"/>
    </source>
</evidence>
<reference evidence="10" key="1">
    <citation type="submission" date="2016-06" db="UniProtKB">
        <authorList>
            <consortium name="WormBaseParasite"/>
        </authorList>
    </citation>
    <scope>IDENTIFICATION</scope>
</reference>
<evidence type="ECO:0000313" key="9">
    <source>
        <dbReference type="Proteomes" id="UP000275846"/>
    </source>
</evidence>